<protein>
    <submittedName>
        <fullName evidence="1">DUF3465 domain-containing protein</fullName>
    </submittedName>
</protein>
<sequence length="156" mass="16980">MVQLNPRTLIALVAVGIVLLSGGKLSDIIGPQSASSSASQPASSSVSSGAVERAFAKRQSDVMVVDRGRVVKLLPDDLKGSKHQKMIVKLASGHTILIAHNIDLAPRLNSLREGDMLAFKGEYEWNERGGVVHWTHHDPRGRHEGGWLELNGKRYE</sequence>
<dbReference type="EMBL" id="SACQ01000008">
    <property type="protein sequence ID" value="RVU29553.1"/>
    <property type="molecule type" value="Genomic_DNA"/>
</dbReference>
<dbReference type="AlphaFoldDB" id="A0A437Q4Y1"/>
<name>A0A437Q4Y1_9GAMM</name>
<organism evidence="1 2">
    <name type="scientific">Neptunomonas marina</name>
    <dbReference type="NCBI Taxonomy" id="1815562"/>
    <lineage>
        <taxon>Bacteria</taxon>
        <taxon>Pseudomonadati</taxon>
        <taxon>Pseudomonadota</taxon>
        <taxon>Gammaproteobacteria</taxon>
        <taxon>Oceanospirillales</taxon>
        <taxon>Oceanospirillaceae</taxon>
        <taxon>Neptunomonas</taxon>
    </lineage>
</organism>
<proteinExistence type="predicted"/>
<dbReference type="Proteomes" id="UP000282818">
    <property type="component" value="Unassembled WGS sequence"/>
</dbReference>
<keyword evidence="2" id="KW-1185">Reference proteome</keyword>
<comment type="caution">
    <text evidence="1">The sequence shown here is derived from an EMBL/GenBank/DDBJ whole genome shotgun (WGS) entry which is preliminary data.</text>
</comment>
<accession>A0A437Q4Y1</accession>
<evidence type="ECO:0000313" key="2">
    <source>
        <dbReference type="Proteomes" id="UP000282818"/>
    </source>
</evidence>
<reference evidence="1 2" key="1">
    <citation type="submission" date="2019-01" db="EMBL/GenBank/DDBJ databases">
        <authorList>
            <person name="Chen W.-M."/>
        </authorList>
    </citation>
    <scope>NUCLEOTIDE SEQUENCE [LARGE SCALE GENOMIC DNA]</scope>
    <source>
        <strain evidence="1 2">HPM-16</strain>
    </source>
</reference>
<evidence type="ECO:0000313" key="1">
    <source>
        <dbReference type="EMBL" id="RVU29553.1"/>
    </source>
</evidence>
<gene>
    <name evidence="1" type="ORF">EOE65_15390</name>
</gene>
<dbReference type="InterPro" id="IPR021856">
    <property type="entry name" value="DUF3465"/>
</dbReference>
<dbReference type="Pfam" id="PF11948">
    <property type="entry name" value="DUF3465"/>
    <property type="match status" value="1"/>
</dbReference>